<keyword evidence="2" id="KW-0808">Transferase</keyword>
<dbReference type="PANTHER" id="PTHR30582">
    <property type="entry name" value="L,D-TRANSPEPTIDASE"/>
    <property type="match status" value="1"/>
</dbReference>
<evidence type="ECO:0000256" key="2">
    <source>
        <dbReference type="ARBA" id="ARBA00022679"/>
    </source>
</evidence>
<comment type="caution">
    <text evidence="12">The sequence shown here is derived from an EMBL/GenBank/DDBJ whole genome shotgun (WGS) entry which is preliminary data.</text>
</comment>
<evidence type="ECO:0000256" key="9">
    <source>
        <dbReference type="SAM" id="MobiDB-lite"/>
    </source>
</evidence>
<dbReference type="GO" id="GO:0008360">
    <property type="term" value="P:regulation of cell shape"/>
    <property type="evidence" value="ECO:0007669"/>
    <property type="project" value="UniProtKB-UniRule"/>
</dbReference>
<dbReference type="AlphaFoldDB" id="A0A415UMD7"/>
<evidence type="ECO:0000259" key="11">
    <source>
        <dbReference type="PROSITE" id="PS52029"/>
    </source>
</evidence>
<evidence type="ECO:0000256" key="5">
    <source>
        <dbReference type="ARBA" id="ARBA00022984"/>
    </source>
</evidence>
<accession>A0A415UMD7</accession>
<dbReference type="Pfam" id="PF03734">
    <property type="entry name" value="YkuD"/>
    <property type="match status" value="1"/>
</dbReference>
<evidence type="ECO:0000256" key="6">
    <source>
        <dbReference type="ARBA" id="ARBA00023316"/>
    </source>
</evidence>
<feature type="chain" id="PRO_5019400114" evidence="10">
    <location>
        <begin position="32"/>
        <end position="781"/>
    </location>
</feature>
<reference evidence="12 13" key="1">
    <citation type="submission" date="2018-08" db="EMBL/GenBank/DDBJ databases">
        <title>A genome reference for cultivated species of the human gut microbiota.</title>
        <authorList>
            <person name="Zou Y."/>
            <person name="Xue W."/>
            <person name="Luo G."/>
        </authorList>
    </citation>
    <scope>NUCLEOTIDE SEQUENCE [LARGE SCALE GENOMIC DNA]</scope>
    <source>
        <strain evidence="12 13">AF31-13BH</strain>
    </source>
</reference>
<dbReference type="RefSeq" id="WP_118447206.1">
    <property type="nucleotide sequence ID" value="NZ_QRQQ01000001.1"/>
</dbReference>
<protein>
    <submittedName>
        <fullName evidence="12">L,D-transpeptidase</fullName>
    </submittedName>
</protein>
<dbReference type="PANTHER" id="PTHR30582:SF2">
    <property type="entry name" value="L,D-TRANSPEPTIDASE YCIB-RELATED"/>
    <property type="match status" value="1"/>
</dbReference>
<evidence type="ECO:0000256" key="3">
    <source>
        <dbReference type="ARBA" id="ARBA00022737"/>
    </source>
</evidence>
<feature type="repeat" description="Cell wall-binding" evidence="7">
    <location>
        <begin position="576"/>
        <end position="595"/>
    </location>
</feature>
<evidence type="ECO:0000313" key="13">
    <source>
        <dbReference type="Proteomes" id="UP000285652"/>
    </source>
</evidence>
<evidence type="ECO:0000256" key="7">
    <source>
        <dbReference type="PROSITE-ProRule" id="PRU00591"/>
    </source>
</evidence>
<dbReference type="PROSITE" id="PS52029">
    <property type="entry name" value="LD_TPASE"/>
    <property type="match status" value="1"/>
</dbReference>
<evidence type="ECO:0000256" key="10">
    <source>
        <dbReference type="SAM" id="SignalP"/>
    </source>
</evidence>
<feature type="compositionally biased region" description="Basic and acidic residues" evidence="9">
    <location>
        <begin position="63"/>
        <end position="80"/>
    </location>
</feature>
<dbReference type="GO" id="GO:0016740">
    <property type="term" value="F:transferase activity"/>
    <property type="evidence" value="ECO:0007669"/>
    <property type="project" value="UniProtKB-KW"/>
</dbReference>
<keyword evidence="10" id="KW-0732">Signal</keyword>
<feature type="active site" description="Nucleophile" evidence="8">
    <location>
        <position position="757"/>
    </location>
</feature>
<feature type="domain" description="L,D-TPase catalytic" evidence="11">
    <location>
        <begin position="661"/>
        <end position="781"/>
    </location>
</feature>
<dbReference type="Pfam" id="PF19127">
    <property type="entry name" value="Choline_bind_3"/>
    <property type="match status" value="2"/>
</dbReference>
<dbReference type="CDD" id="cd16913">
    <property type="entry name" value="YkuD_like"/>
    <property type="match status" value="1"/>
</dbReference>
<dbReference type="UniPathway" id="UPA00219"/>
<dbReference type="GO" id="GO:0018104">
    <property type="term" value="P:peptidoglycan-protein cross-linking"/>
    <property type="evidence" value="ECO:0007669"/>
    <property type="project" value="TreeGrafter"/>
</dbReference>
<feature type="compositionally biased region" description="Polar residues" evidence="9">
    <location>
        <begin position="82"/>
        <end position="101"/>
    </location>
</feature>
<dbReference type="InterPro" id="IPR038063">
    <property type="entry name" value="Transpep_catalytic_dom"/>
</dbReference>
<dbReference type="SUPFAM" id="SSF141523">
    <property type="entry name" value="L,D-transpeptidase catalytic domain-like"/>
    <property type="match status" value="1"/>
</dbReference>
<keyword evidence="4 8" id="KW-0133">Cell shape</keyword>
<dbReference type="GO" id="GO:0005576">
    <property type="term" value="C:extracellular region"/>
    <property type="evidence" value="ECO:0007669"/>
    <property type="project" value="TreeGrafter"/>
</dbReference>
<dbReference type="PROSITE" id="PS51170">
    <property type="entry name" value="CW"/>
    <property type="match status" value="1"/>
</dbReference>
<dbReference type="Gene3D" id="2.40.440.10">
    <property type="entry name" value="L,D-transpeptidase catalytic domain-like"/>
    <property type="match status" value="1"/>
</dbReference>
<keyword evidence="5 8" id="KW-0573">Peptidoglycan synthesis</keyword>
<evidence type="ECO:0000313" key="12">
    <source>
        <dbReference type="EMBL" id="RHN19254.1"/>
    </source>
</evidence>
<feature type="region of interest" description="Disordered" evidence="9">
    <location>
        <begin position="50"/>
        <end position="106"/>
    </location>
</feature>
<dbReference type="SUPFAM" id="SSF69360">
    <property type="entry name" value="Cell wall binding repeat"/>
    <property type="match status" value="3"/>
</dbReference>
<evidence type="ECO:0000256" key="4">
    <source>
        <dbReference type="ARBA" id="ARBA00022960"/>
    </source>
</evidence>
<sequence>MKRMRVFKKMAVLIVLSVVLSAPSNVIYAFAEEYIDESESVDYEQSNLIENEESVENNQSDVKISEEVSSEKESEEKIEVEGQNQSSGVPNLKEQNQNDEVQSLEEKNVEIPSNLTPGWFLKEGDWYYYDLNGTRASGWRYIGNVWYYFNGDNISKPGVMSKSTHQLINGNMFVFDASGAMQTGWILEPEGWYYADGSGALANGWRYVNGAWYYLDGSNTEHPYLMLNNTKKTIAGCDYYFANGGAMRTGWILEPEGWYYADGSGALANGWRYVNGAWYYLDGSNTEHPYLMLNNTKKTIAGCDYYFANGGAMRTGWILEPEGWYYADGSGALANGWRYVNGAWYYLDGSNTEHPYLMLNNTKKTIAGCDYYFANGGAMRTGWILEPEGWYYADGSGALANGWRYVNGAWYYLDGSNTEHPYLMLNNTKKTIAGCDYYFANGGAMRTGWILEPEGWYYAREYGTIKGWLYLGNLWYYLDGNNEEYPGLMVSGQDKVIAGEKYSFNPNGDMRAGWYMSNSGEWYYYDNYSGQICSGWKYVNNNWYYLDPQDNNKMIPGGWKKFDNGYYLFNSDGSMVTNWSYVNGNWYYFSSDGLMRTGWQWIGNKWYYFYYENDSHGGVYGAMARATSIDGWQLQTDGSMLTDKQAEMSQMAQAYNSNTNYLILVDRAACKVAVYAGRFGAWNNIMYWDCAPGKSSTPTVSGTFTVQGKGYYFDSGSARCYWYTQFYGNYLFHSVLYSKYNGSLMDGRVGIPLSHGCVRLQIDNAKWIYDNIPRGTKVVIY</sequence>
<keyword evidence="6 8" id="KW-0961">Cell wall biogenesis/degradation</keyword>
<dbReference type="InterPro" id="IPR050979">
    <property type="entry name" value="LD-transpeptidase"/>
</dbReference>
<dbReference type="Pfam" id="PF01473">
    <property type="entry name" value="Choline_bind_1"/>
    <property type="match status" value="11"/>
</dbReference>
<keyword evidence="3" id="KW-0677">Repeat</keyword>
<comment type="pathway">
    <text evidence="1 8">Cell wall biogenesis; peptidoglycan biosynthesis.</text>
</comment>
<dbReference type="GO" id="GO:0071972">
    <property type="term" value="F:peptidoglycan L,D-transpeptidase activity"/>
    <property type="evidence" value="ECO:0007669"/>
    <property type="project" value="TreeGrafter"/>
</dbReference>
<dbReference type="Gene3D" id="2.10.270.20">
    <property type="match status" value="1"/>
</dbReference>
<dbReference type="GO" id="GO:0071555">
    <property type="term" value="P:cell wall organization"/>
    <property type="evidence" value="ECO:0007669"/>
    <property type="project" value="UniProtKB-UniRule"/>
</dbReference>
<evidence type="ECO:0000256" key="8">
    <source>
        <dbReference type="PROSITE-ProRule" id="PRU01373"/>
    </source>
</evidence>
<proteinExistence type="predicted"/>
<dbReference type="InterPro" id="IPR005490">
    <property type="entry name" value="LD_TPept_cat_dom"/>
</dbReference>
<evidence type="ECO:0000256" key="1">
    <source>
        <dbReference type="ARBA" id="ARBA00004752"/>
    </source>
</evidence>
<organism evidence="12 13">
    <name type="scientific">Dorea formicigenerans</name>
    <dbReference type="NCBI Taxonomy" id="39486"/>
    <lineage>
        <taxon>Bacteria</taxon>
        <taxon>Bacillati</taxon>
        <taxon>Bacillota</taxon>
        <taxon>Clostridia</taxon>
        <taxon>Lachnospirales</taxon>
        <taxon>Lachnospiraceae</taxon>
        <taxon>Dorea</taxon>
    </lineage>
</organism>
<name>A0A415UMD7_9FIRM</name>
<gene>
    <name evidence="12" type="ORF">DWZ24_01480</name>
</gene>
<dbReference type="EMBL" id="QRQQ01000001">
    <property type="protein sequence ID" value="RHN19254.1"/>
    <property type="molecule type" value="Genomic_DNA"/>
</dbReference>
<feature type="signal peptide" evidence="10">
    <location>
        <begin position="1"/>
        <end position="31"/>
    </location>
</feature>
<dbReference type="InterPro" id="IPR018337">
    <property type="entry name" value="Cell_wall/Cho-bd_repeat"/>
</dbReference>
<dbReference type="Proteomes" id="UP000285652">
    <property type="component" value="Unassembled WGS sequence"/>
</dbReference>
<dbReference type="Gene3D" id="2.10.270.10">
    <property type="entry name" value="Cholin Binding"/>
    <property type="match status" value="7"/>
</dbReference>
<feature type="active site" description="Proton donor/acceptor" evidence="8">
    <location>
        <position position="733"/>
    </location>
</feature>